<gene>
    <name evidence="1" type="ORF">KPL71_005410</name>
</gene>
<comment type="caution">
    <text evidence="1">The sequence shown here is derived from an EMBL/GenBank/DDBJ whole genome shotgun (WGS) entry which is preliminary data.</text>
</comment>
<keyword evidence="2" id="KW-1185">Reference proteome</keyword>
<dbReference type="EMBL" id="CM039171">
    <property type="protein sequence ID" value="KAH9796022.1"/>
    <property type="molecule type" value="Genomic_DNA"/>
</dbReference>
<evidence type="ECO:0000313" key="2">
    <source>
        <dbReference type="Proteomes" id="UP000829398"/>
    </source>
</evidence>
<name>A0ACB8NCZ5_CITSI</name>
<organism evidence="1 2">
    <name type="scientific">Citrus sinensis</name>
    <name type="common">Sweet orange</name>
    <name type="synonym">Citrus aurantium var. sinensis</name>
    <dbReference type="NCBI Taxonomy" id="2711"/>
    <lineage>
        <taxon>Eukaryota</taxon>
        <taxon>Viridiplantae</taxon>
        <taxon>Streptophyta</taxon>
        <taxon>Embryophyta</taxon>
        <taxon>Tracheophyta</taxon>
        <taxon>Spermatophyta</taxon>
        <taxon>Magnoliopsida</taxon>
        <taxon>eudicotyledons</taxon>
        <taxon>Gunneridae</taxon>
        <taxon>Pentapetalae</taxon>
        <taxon>rosids</taxon>
        <taxon>malvids</taxon>
        <taxon>Sapindales</taxon>
        <taxon>Rutaceae</taxon>
        <taxon>Aurantioideae</taxon>
        <taxon>Citrus</taxon>
    </lineage>
</organism>
<sequence>MCSQHLRRILVPLSNPAHSARLVDQVLTQAITNGLSHATPTWNCILRAYSNSPTPIKAILIFNHFFIKKSSNIPDNYTYPVLFKACSCSLSLLPMGKGLHAHVTKTALDSDIYVGNSLIHFYGRMALFTDARVLFDKMPFRDVGSWNTLMSIYNDFSDSGEVLILFKQLIFEGIVADKITLVILFSACARLEKLHYGKTVHCYATKVGLEYMLNMENALLLMYAKCKEMDEALRLFDEMGSRRNIVSLNILINGYIDMELVDLAREVFDEIVDKDIVLWRSMMHGCVKAKQPEEALELFKKMIDEGVTPDEEVMVSVLSACSSLSNLQYGRLVHRFILQNNITQDAFVKTALIDMYSKCGSLEEALVTFYKTDCKDVVTWTTMIEGLANYGLGNEALRVFYQMERKGIKPNEATFVSVLAACRHSGLITEGCQLFRRMGGVYRVQPTIEHFVCLVDLLSRAGLLYQAEEFIKIMPAEDKFISYKALLSACITYSEFDLGKKVANNMMKLGNQSHEAYVLLSNFYALEGHWTEVAEARRNMKELQTRKKPGNSIIDLKHY</sequence>
<proteinExistence type="predicted"/>
<protein>
    <submittedName>
        <fullName evidence="1">Pentatricopeptide repeat-containing protein</fullName>
    </submittedName>
</protein>
<reference evidence="2" key="1">
    <citation type="journal article" date="2023" name="Hortic. Res.">
        <title>A chromosome-level phased genome enabling allele-level studies in sweet orange: a case study on citrus Huanglongbing tolerance.</title>
        <authorList>
            <person name="Wu B."/>
            <person name="Yu Q."/>
            <person name="Deng Z."/>
            <person name="Duan Y."/>
            <person name="Luo F."/>
            <person name="Gmitter F. Jr."/>
        </authorList>
    </citation>
    <scope>NUCLEOTIDE SEQUENCE [LARGE SCALE GENOMIC DNA]</scope>
    <source>
        <strain evidence="2">cv. Valencia</strain>
    </source>
</reference>
<dbReference type="Proteomes" id="UP000829398">
    <property type="component" value="Chromosome 2"/>
</dbReference>
<evidence type="ECO:0000313" key="1">
    <source>
        <dbReference type="EMBL" id="KAH9796022.1"/>
    </source>
</evidence>
<accession>A0ACB8NCZ5</accession>